<evidence type="ECO:0000313" key="2">
    <source>
        <dbReference type="Proteomes" id="UP001054820"/>
    </source>
</evidence>
<gene>
    <name evidence="1" type="ORF">THMIRHAM_13210</name>
</gene>
<proteinExistence type="predicted"/>
<organism evidence="1 2">
    <name type="scientific">Thiomicrorhabdus immobilis</name>
    <dbReference type="NCBI Taxonomy" id="2791037"/>
    <lineage>
        <taxon>Bacteria</taxon>
        <taxon>Pseudomonadati</taxon>
        <taxon>Pseudomonadota</taxon>
        <taxon>Gammaproteobacteria</taxon>
        <taxon>Thiotrichales</taxon>
        <taxon>Piscirickettsiaceae</taxon>
        <taxon>Thiomicrorhabdus</taxon>
    </lineage>
</organism>
<keyword evidence="2" id="KW-1185">Reference proteome</keyword>
<accession>A0ABN6CWU2</accession>
<dbReference type="Proteomes" id="UP001054820">
    <property type="component" value="Chromosome"/>
</dbReference>
<protein>
    <recommendedName>
        <fullName evidence="3">Uracil-DNA glycosylase</fullName>
    </recommendedName>
</protein>
<evidence type="ECO:0008006" key="3">
    <source>
        <dbReference type="Google" id="ProtNLM"/>
    </source>
</evidence>
<sequence length="70" mass="8093">MKKTNPIDCFKCKHFFVTWDTNAPRGCRAFGFKTRRMPSDIVFETSGDECLKFTPKDTPKTETKKTGWIA</sequence>
<dbReference type="RefSeq" id="WP_237260736.1">
    <property type="nucleotide sequence ID" value="NZ_AP024202.1"/>
</dbReference>
<reference evidence="1" key="1">
    <citation type="journal article" date="2022" name="Arch. Microbiol.">
        <title>Thiomicrorhabdus immobilis sp. nov., a mesophilic sulfur-oxidizing bacterium isolated from sediment of a brackish lake in northern Japan.</title>
        <authorList>
            <person name="Kojima H."/>
            <person name="Mochizuki J."/>
            <person name="Kanda M."/>
            <person name="Watanabe T."/>
            <person name="Fukui M."/>
        </authorList>
    </citation>
    <scope>NUCLEOTIDE SEQUENCE</scope>
    <source>
        <strain evidence="1">Am19</strain>
    </source>
</reference>
<evidence type="ECO:0000313" key="1">
    <source>
        <dbReference type="EMBL" id="BCN93536.1"/>
    </source>
</evidence>
<dbReference type="EMBL" id="AP024202">
    <property type="protein sequence ID" value="BCN93536.1"/>
    <property type="molecule type" value="Genomic_DNA"/>
</dbReference>
<name>A0ABN6CWU2_9GAMM</name>